<organism evidence="1">
    <name type="scientific">Arundo donax</name>
    <name type="common">Giant reed</name>
    <name type="synonym">Donax arundinaceus</name>
    <dbReference type="NCBI Taxonomy" id="35708"/>
    <lineage>
        <taxon>Eukaryota</taxon>
        <taxon>Viridiplantae</taxon>
        <taxon>Streptophyta</taxon>
        <taxon>Embryophyta</taxon>
        <taxon>Tracheophyta</taxon>
        <taxon>Spermatophyta</taxon>
        <taxon>Magnoliopsida</taxon>
        <taxon>Liliopsida</taxon>
        <taxon>Poales</taxon>
        <taxon>Poaceae</taxon>
        <taxon>PACMAD clade</taxon>
        <taxon>Arundinoideae</taxon>
        <taxon>Arundineae</taxon>
        <taxon>Arundo</taxon>
    </lineage>
</organism>
<protein>
    <submittedName>
        <fullName evidence="1">Uncharacterized protein</fullName>
    </submittedName>
</protein>
<dbReference type="AlphaFoldDB" id="A0A0A9E146"/>
<dbReference type="EMBL" id="GBRH01203366">
    <property type="protein sequence ID" value="JAD94529.1"/>
    <property type="molecule type" value="Transcribed_RNA"/>
</dbReference>
<evidence type="ECO:0000313" key="1">
    <source>
        <dbReference type="EMBL" id="JAD94529.1"/>
    </source>
</evidence>
<accession>A0A0A9E146</accession>
<reference evidence="1" key="2">
    <citation type="journal article" date="2015" name="Data Brief">
        <title>Shoot transcriptome of the giant reed, Arundo donax.</title>
        <authorList>
            <person name="Barrero R.A."/>
            <person name="Guerrero F.D."/>
            <person name="Moolhuijzen P."/>
            <person name="Goolsby J.A."/>
            <person name="Tidwell J."/>
            <person name="Bellgard S.E."/>
            <person name="Bellgard M.I."/>
        </authorList>
    </citation>
    <scope>NUCLEOTIDE SEQUENCE</scope>
    <source>
        <tissue evidence="1">Shoot tissue taken approximately 20 cm above the soil surface</tissue>
    </source>
</reference>
<proteinExistence type="predicted"/>
<sequence>MLCDPLALVEALMPPPMRLLPETALLAPLLPKLSARLPFPVPSSLAAADRIPLPALGVEGVEPWPASFSFKYATVIWETVLPLWL</sequence>
<reference evidence="1" key="1">
    <citation type="submission" date="2014-09" db="EMBL/GenBank/DDBJ databases">
        <authorList>
            <person name="Magalhaes I.L.F."/>
            <person name="Oliveira U."/>
            <person name="Santos F.R."/>
            <person name="Vidigal T.H.D.A."/>
            <person name="Brescovit A.D."/>
            <person name="Santos A.J."/>
        </authorList>
    </citation>
    <scope>NUCLEOTIDE SEQUENCE</scope>
    <source>
        <tissue evidence="1">Shoot tissue taken approximately 20 cm above the soil surface</tissue>
    </source>
</reference>
<name>A0A0A9E146_ARUDO</name>